<evidence type="ECO:0000313" key="2">
    <source>
        <dbReference type="EMBL" id="EYC52806.1"/>
    </source>
</evidence>
<evidence type="ECO:0000313" key="3">
    <source>
        <dbReference type="Proteomes" id="UP000023268"/>
    </source>
</evidence>
<keyword evidence="1" id="KW-0812">Transmembrane</keyword>
<dbReference type="STRING" id="1458275.AZ34_05170"/>
<reference evidence="2 3" key="1">
    <citation type="submission" date="2014-02" db="EMBL/GenBank/DDBJ databases">
        <title>Draft Genome of Hylemonella gracilis isolated from the Niagara River.</title>
        <authorList>
            <person name="Pawlowski D.R."/>
            <person name="Koudelka G.B."/>
        </authorList>
    </citation>
    <scope>NUCLEOTIDE SEQUENCE [LARGE SCALE GENOMIC DNA]</scope>
    <source>
        <strain evidence="2 3">Niagara R</strain>
    </source>
</reference>
<sequence>MARRLSIIFPLRRSPCDFLGICQQRRPPCRGCSFVARWDSPQRKPPFRKRLVAVWMAKLLGASVLAFGSVLWLWLLIVETPR</sequence>
<dbReference type="EMBL" id="JEMG01000001">
    <property type="protein sequence ID" value="EYC52806.1"/>
    <property type="molecule type" value="Genomic_DNA"/>
</dbReference>
<feature type="transmembrane region" description="Helical" evidence="1">
    <location>
        <begin position="52"/>
        <end position="77"/>
    </location>
</feature>
<accession>A0A016XLT1</accession>
<gene>
    <name evidence="2" type="ORF">AZ34_05170</name>
</gene>
<protein>
    <submittedName>
        <fullName evidence="2">Uncharacterized protein</fullName>
    </submittedName>
</protein>
<evidence type="ECO:0000256" key="1">
    <source>
        <dbReference type="SAM" id="Phobius"/>
    </source>
</evidence>
<dbReference type="RefSeq" id="WP_035605496.1">
    <property type="nucleotide sequence ID" value="NZ_JEMG01000001.1"/>
</dbReference>
<proteinExistence type="predicted"/>
<dbReference type="AlphaFoldDB" id="A0A016XLT1"/>
<keyword evidence="1" id="KW-0472">Membrane</keyword>
<keyword evidence="1" id="KW-1133">Transmembrane helix</keyword>
<dbReference type="Proteomes" id="UP000023268">
    <property type="component" value="Unassembled WGS sequence"/>
</dbReference>
<name>A0A016XLT1_9BURK</name>
<organism evidence="2 3">
    <name type="scientific">Hylemonella gracilis str. Niagara R</name>
    <dbReference type="NCBI Taxonomy" id="1458275"/>
    <lineage>
        <taxon>Bacteria</taxon>
        <taxon>Pseudomonadati</taxon>
        <taxon>Pseudomonadota</taxon>
        <taxon>Betaproteobacteria</taxon>
        <taxon>Burkholderiales</taxon>
        <taxon>Comamonadaceae</taxon>
        <taxon>Hylemonella</taxon>
    </lineage>
</organism>
<comment type="caution">
    <text evidence="2">The sequence shown here is derived from an EMBL/GenBank/DDBJ whole genome shotgun (WGS) entry which is preliminary data.</text>
</comment>